<evidence type="ECO:0000313" key="1">
    <source>
        <dbReference type="EMBL" id="KAF5798911.1"/>
    </source>
</evidence>
<reference evidence="1 3" key="1">
    <citation type="journal article" date="2017" name="Nature">
        <title>The sunflower genome provides insights into oil metabolism, flowering and Asterid evolution.</title>
        <authorList>
            <person name="Badouin H."/>
            <person name="Gouzy J."/>
            <person name="Grassa C.J."/>
            <person name="Murat F."/>
            <person name="Staton S.E."/>
            <person name="Cottret L."/>
            <person name="Lelandais-Briere C."/>
            <person name="Owens G.L."/>
            <person name="Carrere S."/>
            <person name="Mayjonade B."/>
            <person name="Legrand L."/>
            <person name="Gill N."/>
            <person name="Kane N.C."/>
            <person name="Bowers J.E."/>
            <person name="Hubner S."/>
            <person name="Bellec A."/>
            <person name="Berard A."/>
            <person name="Berges H."/>
            <person name="Blanchet N."/>
            <person name="Boniface M.C."/>
            <person name="Brunel D."/>
            <person name="Catrice O."/>
            <person name="Chaidir N."/>
            <person name="Claudel C."/>
            <person name="Donnadieu C."/>
            <person name="Faraut T."/>
            <person name="Fievet G."/>
            <person name="Helmstetter N."/>
            <person name="King M."/>
            <person name="Knapp S.J."/>
            <person name="Lai Z."/>
            <person name="Le Paslier M.C."/>
            <person name="Lippi Y."/>
            <person name="Lorenzon L."/>
            <person name="Mandel J.R."/>
            <person name="Marage G."/>
            <person name="Marchand G."/>
            <person name="Marquand E."/>
            <person name="Bret-Mestries E."/>
            <person name="Morien E."/>
            <person name="Nambeesan S."/>
            <person name="Nguyen T."/>
            <person name="Pegot-Espagnet P."/>
            <person name="Pouilly N."/>
            <person name="Raftis F."/>
            <person name="Sallet E."/>
            <person name="Schiex T."/>
            <person name="Thomas J."/>
            <person name="Vandecasteele C."/>
            <person name="Vares D."/>
            <person name="Vear F."/>
            <person name="Vautrin S."/>
            <person name="Crespi M."/>
            <person name="Mangin B."/>
            <person name="Burke J.M."/>
            <person name="Salse J."/>
            <person name="Munos S."/>
            <person name="Vincourt P."/>
            <person name="Rieseberg L.H."/>
            <person name="Langlade N.B."/>
        </authorList>
    </citation>
    <scope>NUCLEOTIDE SEQUENCE [LARGE SCALE GENOMIC DNA]</scope>
    <source>
        <strain evidence="3">cv. SF193</strain>
        <tissue evidence="1">Leaves</tissue>
    </source>
</reference>
<proteinExistence type="predicted"/>
<reference evidence="2" key="2">
    <citation type="submission" date="2017-02" db="EMBL/GenBank/DDBJ databases">
        <title>Sunflower complete genome.</title>
        <authorList>
            <person name="Langlade N."/>
            <person name="Munos S."/>
        </authorList>
    </citation>
    <scope>NUCLEOTIDE SEQUENCE [LARGE SCALE GENOMIC DNA]</scope>
    <source>
        <tissue evidence="2">Leaves</tissue>
    </source>
</reference>
<accession>A0A251UCI0</accession>
<name>A0A251UCI0_HELAN</name>
<dbReference type="Gramene" id="mRNA:HanXRQr2_Chr07g0298511">
    <property type="protein sequence ID" value="CDS:HanXRQr2_Chr07g0298511.1"/>
    <property type="gene ID" value="HanXRQr2_Chr07g0298511"/>
</dbReference>
<organism evidence="2 3">
    <name type="scientific">Helianthus annuus</name>
    <name type="common">Common sunflower</name>
    <dbReference type="NCBI Taxonomy" id="4232"/>
    <lineage>
        <taxon>Eukaryota</taxon>
        <taxon>Viridiplantae</taxon>
        <taxon>Streptophyta</taxon>
        <taxon>Embryophyta</taxon>
        <taxon>Tracheophyta</taxon>
        <taxon>Spermatophyta</taxon>
        <taxon>Magnoliopsida</taxon>
        <taxon>eudicotyledons</taxon>
        <taxon>Gunneridae</taxon>
        <taxon>Pentapetalae</taxon>
        <taxon>asterids</taxon>
        <taxon>campanulids</taxon>
        <taxon>Asterales</taxon>
        <taxon>Asteraceae</taxon>
        <taxon>Asteroideae</taxon>
        <taxon>Heliantheae alliance</taxon>
        <taxon>Heliantheae</taxon>
        <taxon>Helianthus</taxon>
    </lineage>
</organism>
<evidence type="ECO:0000313" key="3">
    <source>
        <dbReference type="Proteomes" id="UP000215914"/>
    </source>
</evidence>
<evidence type="ECO:0000313" key="2">
    <source>
        <dbReference type="EMBL" id="OTG19991.1"/>
    </source>
</evidence>
<dbReference type="EMBL" id="CM007896">
    <property type="protein sequence ID" value="OTG19991.1"/>
    <property type="molecule type" value="Genomic_DNA"/>
</dbReference>
<reference evidence="1" key="3">
    <citation type="submission" date="2020-06" db="EMBL/GenBank/DDBJ databases">
        <title>Helianthus annuus Genome sequencing and assembly Release 2.</title>
        <authorList>
            <person name="Gouzy J."/>
            <person name="Langlade N."/>
            <person name="Munos S."/>
        </authorList>
    </citation>
    <scope>NUCLEOTIDE SEQUENCE</scope>
    <source>
        <tissue evidence="1">Leaves</tissue>
    </source>
</reference>
<sequence length="79" mass="9254">MYPGHCKILTYSLCIWDIQIQNSKFKIQNQLKQLKALIGSAARYYIPLKPNILWWVKLKPHTGFLKLKLTPTHSPLYLS</sequence>
<dbReference type="InParanoid" id="A0A251UCI0"/>
<gene>
    <name evidence="2" type="ORF">HannXRQ_Chr07g0188051</name>
    <name evidence="1" type="ORF">HanXRQr2_Chr07g0298511</name>
</gene>
<dbReference type="EMBL" id="MNCJ02000322">
    <property type="protein sequence ID" value="KAF5798911.1"/>
    <property type="molecule type" value="Genomic_DNA"/>
</dbReference>
<dbReference type="AlphaFoldDB" id="A0A251UCI0"/>
<keyword evidence="3" id="KW-1185">Reference proteome</keyword>
<protein>
    <submittedName>
        <fullName evidence="2">Uncharacterized protein</fullName>
    </submittedName>
</protein>
<dbReference type="Proteomes" id="UP000215914">
    <property type="component" value="Chromosome 7"/>
</dbReference>